<gene>
    <name evidence="1" type="ORF">KXQ929_LOCUS43859</name>
</gene>
<reference evidence="1" key="1">
    <citation type="submission" date="2021-02" db="EMBL/GenBank/DDBJ databases">
        <authorList>
            <person name="Nowell W R."/>
        </authorList>
    </citation>
    <scope>NUCLEOTIDE SEQUENCE</scope>
</reference>
<sequence length="14" mass="1684">DVNQFLEFHSIMGF</sequence>
<name>A0A820G0N4_9BILA</name>
<dbReference type="Proteomes" id="UP000663868">
    <property type="component" value="Unassembled WGS sequence"/>
</dbReference>
<dbReference type="EMBL" id="CAJOBB010012045">
    <property type="protein sequence ID" value="CAF4270442.1"/>
    <property type="molecule type" value="Genomic_DNA"/>
</dbReference>
<protein>
    <submittedName>
        <fullName evidence="1">Uncharacterized protein</fullName>
    </submittedName>
</protein>
<comment type="caution">
    <text evidence="1">The sequence shown here is derived from an EMBL/GenBank/DDBJ whole genome shotgun (WGS) entry which is preliminary data.</text>
</comment>
<proteinExistence type="predicted"/>
<evidence type="ECO:0000313" key="2">
    <source>
        <dbReference type="Proteomes" id="UP000663868"/>
    </source>
</evidence>
<evidence type="ECO:0000313" key="1">
    <source>
        <dbReference type="EMBL" id="CAF4270442.1"/>
    </source>
</evidence>
<feature type="non-terminal residue" evidence="1">
    <location>
        <position position="1"/>
    </location>
</feature>
<organism evidence="1 2">
    <name type="scientific">Adineta steineri</name>
    <dbReference type="NCBI Taxonomy" id="433720"/>
    <lineage>
        <taxon>Eukaryota</taxon>
        <taxon>Metazoa</taxon>
        <taxon>Spiralia</taxon>
        <taxon>Gnathifera</taxon>
        <taxon>Rotifera</taxon>
        <taxon>Eurotatoria</taxon>
        <taxon>Bdelloidea</taxon>
        <taxon>Adinetida</taxon>
        <taxon>Adinetidae</taxon>
        <taxon>Adineta</taxon>
    </lineage>
</organism>
<accession>A0A820G0N4</accession>